<feature type="domain" description="Retrotransposon gag" evidence="2">
    <location>
        <begin position="377"/>
        <end position="466"/>
    </location>
</feature>
<gene>
    <name evidence="3" type="primary">OSJNBa0041L14.26</name>
</gene>
<proteinExistence type="predicted"/>
<protein>
    <submittedName>
        <fullName evidence="3">GAG-POL</fullName>
    </submittedName>
</protein>
<dbReference type="Pfam" id="PF03732">
    <property type="entry name" value="Retrotrans_gag"/>
    <property type="match status" value="1"/>
</dbReference>
<evidence type="ECO:0000313" key="3">
    <source>
        <dbReference type="EMBL" id="AAN08252.1"/>
    </source>
</evidence>
<dbReference type="EMBL" id="AC099042">
    <property type="protein sequence ID" value="AAN08252.1"/>
    <property type="molecule type" value="Genomic_DNA"/>
</dbReference>
<dbReference type="Proteomes" id="UP000000763">
    <property type="component" value="Chromosome 10"/>
</dbReference>
<feature type="region of interest" description="Disordered" evidence="1">
    <location>
        <begin position="1"/>
        <end position="47"/>
    </location>
</feature>
<feature type="region of interest" description="Disordered" evidence="1">
    <location>
        <begin position="497"/>
        <end position="551"/>
    </location>
</feature>
<dbReference type="InterPro" id="IPR005162">
    <property type="entry name" value="Retrotrans_gag_dom"/>
</dbReference>
<dbReference type="CDD" id="cd00303">
    <property type="entry name" value="retropepsin_like"/>
    <property type="match status" value="1"/>
</dbReference>
<feature type="compositionally biased region" description="Polar residues" evidence="1">
    <location>
        <begin position="32"/>
        <end position="41"/>
    </location>
</feature>
<evidence type="ECO:0000313" key="4">
    <source>
        <dbReference type="Proteomes" id="UP000000763"/>
    </source>
</evidence>
<feature type="region of interest" description="Disordered" evidence="1">
    <location>
        <begin position="585"/>
        <end position="612"/>
    </location>
</feature>
<feature type="compositionally biased region" description="Basic and acidic residues" evidence="1">
    <location>
        <begin position="590"/>
        <end position="605"/>
    </location>
</feature>
<feature type="region of interest" description="Disordered" evidence="1">
    <location>
        <begin position="198"/>
        <end position="263"/>
    </location>
</feature>
<feature type="compositionally biased region" description="Basic and acidic residues" evidence="1">
    <location>
        <begin position="199"/>
        <end position="260"/>
    </location>
</feature>
<feature type="compositionally biased region" description="Basic and acidic residues" evidence="1">
    <location>
        <begin position="8"/>
        <end position="26"/>
    </location>
</feature>
<reference evidence="4" key="2">
    <citation type="journal article" date="2008" name="Nucleic Acids Res.">
        <title>The rice annotation project database (RAP-DB): 2008 update.</title>
        <authorList>
            <consortium name="The rice annotation project (RAP)"/>
        </authorList>
    </citation>
    <scope>GENOME REANNOTATION</scope>
    <source>
        <strain evidence="4">cv. Nipponbare</strain>
    </source>
</reference>
<sequence>MEVTPSGEEVRSDGGGEPEHGGDGGEKISLLDSVSDQSGENRISVPFELPNAAESYFKTISIELASNHSGEIASSLTSPDQDVGAYPPILMKLPDDLAAVSTTTASPSRRSRRKSASTPISPSFREVGVILQPLGTVSTDQLDSYYSSPTVDSRPTDIVEYDEFSSRYNDPDLDDFDGSLEDNYTPLYFGVFMADNETEEQRQARETEARREFERRRLEEEHQAQEQERLRREQQERERTAKEAEDRRQRALEAGRRARDLIGQQDVEGTPVFRTPQQNAVAAITLLDTLLKENELNQSDHRRAARGHYRSPDRHDDDLDGVAAFTDDLRRVDWPAGFKPTGIEKYDGTTNPESWLTVYGLAIRAAGGDNKAMANYLPVALADSARSWLHGLPRGTIGSWAELRDHFIANFQGTFERPGTQYDLYNVIQKSGESLRDYIRRFSEQRNKISDITDDVIIAAFTKGIRHEELVGKFGRKPPRTVKLMFEKANEYAKAEDAVTASKQSGPSWKPNKGTPATGGGGSNNHKDRKRKPEELVATATHSSRQRSRVNTFDKIMNSQCPHHPNSNHVAKDCFVYKQFAEQYTKTTRKNSDEEQSTSRKKDDGDTPAGFQDHRKELNHIFGGPLAYESKRKQKLTEREINAVQPDTPQYLRWSEIAIKFDRSDHPDRVVHPGRYPLVLDPVVRNVKLRRTLIDGGSALNILFAKTLDDMQIPRSELKPSNAPFHGVIPGLSATPLGQITLPVTFGTRENFRTENISFEVADFETAYHAILGRPALAVATGKIAFSRTLVY</sequence>
<accession>Q8GTN4</accession>
<evidence type="ECO:0000256" key="1">
    <source>
        <dbReference type="SAM" id="MobiDB-lite"/>
    </source>
</evidence>
<organism evidence="3 4">
    <name type="scientific">Oryza sativa subsp. japonica</name>
    <name type="common">Rice</name>
    <dbReference type="NCBI Taxonomy" id="39947"/>
    <lineage>
        <taxon>Eukaryota</taxon>
        <taxon>Viridiplantae</taxon>
        <taxon>Streptophyta</taxon>
        <taxon>Embryophyta</taxon>
        <taxon>Tracheophyta</taxon>
        <taxon>Spermatophyta</taxon>
        <taxon>Magnoliopsida</taxon>
        <taxon>Liliopsida</taxon>
        <taxon>Poales</taxon>
        <taxon>Poaceae</taxon>
        <taxon>BOP clade</taxon>
        <taxon>Oryzoideae</taxon>
        <taxon>Oryzeae</taxon>
        <taxon>Oryzinae</taxon>
        <taxon>Oryza</taxon>
        <taxon>Oryza sativa</taxon>
    </lineage>
</organism>
<dbReference type="PANTHER" id="PTHR33223:SF8">
    <property type="entry name" value="OS04G0172440 PROTEIN"/>
    <property type="match status" value="1"/>
</dbReference>
<feature type="region of interest" description="Disordered" evidence="1">
    <location>
        <begin position="100"/>
        <end position="120"/>
    </location>
</feature>
<name>Q8GTN4_ORYSJ</name>
<evidence type="ECO:0000259" key="2">
    <source>
        <dbReference type="Pfam" id="PF03732"/>
    </source>
</evidence>
<dbReference type="AlphaFoldDB" id="Q8GTN4"/>
<dbReference type="PANTHER" id="PTHR33223">
    <property type="entry name" value="CCHC-TYPE DOMAIN-CONTAINING PROTEIN"/>
    <property type="match status" value="1"/>
</dbReference>
<reference evidence="4" key="1">
    <citation type="journal article" date="2005" name="Nature">
        <title>The map-based sequence of the rice genome.</title>
        <authorList>
            <consortium name="International rice genome sequencing project (IRGSP)"/>
            <person name="Matsumoto T."/>
            <person name="Wu J."/>
            <person name="Kanamori H."/>
            <person name="Katayose Y."/>
            <person name="Fujisawa M."/>
            <person name="Namiki N."/>
            <person name="Mizuno H."/>
            <person name="Yamamoto K."/>
            <person name="Antonio B.A."/>
            <person name="Baba T."/>
            <person name="Sakata K."/>
            <person name="Nagamura Y."/>
            <person name="Aoki H."/>
            <person name="Arikawa K."/>
            <person name="Arita K."/>
            <person name="Bito T."/>
            <person name="Chiden Y."/>
            <person name="Fujitsuka N."/>
            <person name="Fukunaka R."/>
            <person name="Hamada M."/>
            <person name="Harada C."/>
            <person name="Hayashi A."/>
            <person name="Hijishita S."/>
            <person name="Honda M."/>
            <person name="Hosokawa S."/>
            <person name="Ichikawa Y."/>
            <person name="Idonuma A."/>
            <person name="Iijima M."/>
            <person name="Ikeda M."/>
            <person name="Ikeno M."/>
            <person name="Ito K."/>
            <person name="Ito S."/>
            <person name="Ito T."/>
            <person name="Ito Y."/>
            <person name="Ito Y."/>
            <person name="Iwabuchi A."/>
            <person name="Kamiya K."/>
            <person name="Karasawa W."/>
            <person name="Kurita K."/>
            <person name="Katagiri S."/>
            <person name="Kikuta A."/>
            <person name="Kobayashi H."/>
            <person name="Kobayashi N."/>
            <person name="Machita K."/>
            <person name="Maehara T."/>
            <person name="Masukawa M."/>
            <person name="Mizubayashi T."/>
            <person name="Mukai Y."/>
            <person name="Nagasaki H."/>
            <person name="Nagata Y."/>
            <person name="Naito S."/>
            <person name="Nakashima M."/>
            <person name="Nakama Y."/>
            <person name="Nakamichi Y."/>
            <person name="Nakamura M."/>
            <person name="Meguro A."/>
            <person name="Negishi M."/>
            <person name="Ohta I."/>
            <person name="Ohta T."/>
            <person name="Okamoto M."/>
            <person name="Ono N."/>
            <person name="Saji S."/>
            <person name="Sakaguchi M."/>
            <person name="Sakai K."/>
            <person name="Shibata M."/>
            <person name="Shimokawa T."/>
            <person name="Song J."/>
            <person name="Takazaki Y."/>
            <person name="Terasawa K."/>
            <person name="Tsugane M."/>
            <person name="Tsuji K."/>
            <person name="Ueda S."/>
            <person name="Waki K."/>
            <person name="Yamagata H."/>
            <person name="Yamamoto M."/>
            <person name="Yamamoto S."/>
            <person name="Yamane H."/>
            <person name="Yoshiki S."/>
            <person name="Yoshihara R."/>
            <person name="Yukawa K."/>
            <person name="Zhong H."/>
            <person name="Yano M."/>
            <person name="Yuan Q."/>
            <person name="Ouyang S."/>
            <person name="Liu J."/>
            <person name="Jones K.M."/>
            <person name="Gansberger K."/>
            <person name="Moffat K."/>
            <person name="Hill J."/>
            <person name="Bera J."/>
            <person name="Fadrosh D."/>
            <person name="Jin S."/>
            <person name="Johri S."/>
            <person name="Kim M."/>
            <person name="Overton L."/>
            <person name="Reardon M."/>
            <person name="Tsitrin T."/>
            <person name="Vuong H."/>
            <person name="Weaver B."/>
            <person name="Ciecko A."/>
            <person name="Tallon L."/>
            <person name="Jackson J."/>
            <person name="Pai G."/>
            <person name="Aken S.V."/>
            <person name="Utterback T."/>
            <person name="Reidmuller S."/>
            <person name="Feldblyum T."/>
            <person name="Hsiao J."/>
            <person name="Zismann V."/>
            <person name="Iobst S."/>
            <person name="de Vazeille A.R."/>
            <person name="Buell C.R."/>
            <person name="Ying K."/>
            <person name="Li Y."/>
            <person name="Lu T."/>
            <person name="Huang Y."/>
            <person name="Zhao Q."/>
            <person name="Feng Q."/>
            <person name="Zhang L."/>
            <person name="Zhu J."/>
            <person name="Weng Q."/>
            <person name="Mu J."/>
            <person name="Lu Y."/>
            <person name="Fan D."/>
            <person name="Liu Y."/>
            <person name="Guan J."/>
            <person name="Zhang Y."/>
            <person name="Yu S."/>
            <person name="Liu X."/>
            <person name="Zhang Y."/>
            <person name="Hong G."/>
            <person name="Han B."/>
            <person name="Choisne N."/>
            <person name="Demange N."/>
            <person name="Orjeda G."/>
            <person name="Samain S."/>
            <person name="Cattolico L."/>
            <person name="Pelletier E."/>
            <person name="Couloux A."/>
            <person name="Segurens B."/>
            <person name="Wincker P."/>
            <person name="D'Hont A."/>
            <person name="Scarpelli C."/>
            <person name="Weissenbach J."/>
            <person name="Salanoubat M."/>
            <person name="Quetier F."/>
            <person name="Yu Y."/>
            <person name="Kim H.R."/>
            <person name="Rambo T."/>
            <person name="Currie J."/>
            <person name="Collura K."/>
            <person name="Luo M."/>
            <person name="Yang T."/>
            <person name="Ammiraju J.S.S."/>
            <person name="Engler F."/>
            <person name="Soderlund C."/>
            <person name="Wing R.A."/>
            <person name="Palmer L.E."/>
            <person name="de la Bastide M."/>
            <person name="Spiegel L."/>
            <person name="Nascimento L."/>
            <person name="Zutavern T."/>
            <person name="O'Shaughnessy A."/>
            <person name="Dike S."/>
            <person name="Dedhia N."/>
            <person name="Preston R."/>
            <person name="Balija V."/>
            <person name="McCombie W.R."/>
            <person name="Chow T."/>
            <person name="Chen H."/>
            <person name="Chung M."/>
            <person name="Chen C."/>
            <person name="Shaw J."/>
            <person name="Wu H."/>
            <person name="Hsiao K."/>
            <person name="Chao Y."/>
            <person name="Chu M."/>
            <person name="Cheng C."/>
            <person name="Hour A."/>
            <person name="Lee P."/>
            <person name="Lin S."/>
            <person name="Lin Y."/>
            <person name="Liou J."/>
            <person name="Liu S."/>
            <person name="Hsing Y."/>
            <person name="Raghuvanshi S."/>
            <person name="Mohanty A."/>
            <person name="Bharti A.K."/>
            <person name="Gaur A."/>
            <person name="Gupta V."/>
            <person name="Kumar D."/>
            <person name="Ravi V."/>
            <person name="Vij S."/>
            <person name="Kapur A."/>
            <person name="Khurana P."/>
            <person name="Khurana P."/>
            <person name="Khurana J.P."/>
            <person name="Tyagi A.K."/>
            <person name="Gaikwad K."/>
            <person name="Singh A."/>
            <person name="Dalal V."/>
            <person name="Srivastava S."/>
            <person name="Dixit A."/>
            <person name="Pal A.K."/>
            <person name="Ghazi I.A."/>
            <person name="Yadav M."/>
            <person name="Pandit A."/>
            <person name="Bhargava A."/>
            <person name="Sureshbabu K."/>
            <person name="Batra K."/>
            <person name="Sharma T.R."/>
            <person name="Mohapatra T."/>
            <person name="Singh N.K."/>
            <person name="Messing J."/>
            <person name="Nelson A.B."/>
            <person name="Fuks G."/>
            <person name="Kavchok S."/>
            <person name="Keizer G."/>
            <person name="Linton E."/>
            <person name="Llaca V."/>
            <person name="Song R."/>
            <person name="Tanyolac B."/>
            <person name="Young S."/>
            <person name="Ho-Il K."/>
            <person name="Hahn J.H."/>
            <person name="Sangsakoo G."/>
            <person name="Vanavichit A."/>
            <person name="de Mattos Luiz.A.T."/>
            <person name="Zimmer P.D."/>
            <person name="Malone G."/>
            <person name="Dellagostin O."/>
            <person name="de Oliveira A.C."/>
            <person name="Bevan M."/>
            <person name="Bancroft I."/>
            <person name="Minx P."/>
            <person name="Cordum H."/>
            <person name="Wilson R."/>
            <person name="Cheng Z."/>
            <person name="Jin W."/>
            <person name="Jiang J."/>
            <person name="Leong S.A."/>
            <person name="Iwama H."/>
            <person name="Gojobori T."/>
            <person name="Itoh T."/>
            <person name="Niimura Y."/>
            <person name="Fujii Y."/>
            <person name="Habara T."/>
            <person name="Sakai H."/>
            <person name="Sato Y."/>
            <person name="Wilson G."/>
            <person name="Kumar K."/>
            <person name="McCouch S."/>
            <person name="Juretic N."/>
            <person name="Hoen D."/>
            <person name="Wright S."/>
            <person name="Bruskiewich R."/>
            <person name="Bureau T."/>
            <person name="Miyao A."/>
            <person name="Hirochika H."/>
            <person name="Nishikawa T."/>
            <person name="Kadowaki K."/>
            <person name="Sugiura M."/>
            <person name="Burr B."/>
            <person name="Sasaki T."/>
        </authorList>
    </citation>
    <scope>NUCLEOTIDE SEQUENCE [LARGE SCALE GENOMIC DNA]</scope>
    <source>
        <strain evidence="4">cv. Nipponbare</strain>
    </source>
</reference>